<dbReference type="eggNOG" id="COG1983">
    <property type="taxonomic scope" value="Bacteria"/>
</dbReference>
<dbReference type="InterPro" id="IPR007168">
    <property type="entry name" value="Phageshock_PspC_N"/>
</dbReference>
<feature type="transmembrane region" description="Helical" evidence="7">
    <location>
        <begin position="36"/>
        <end position="57"/>
    </location>
</feature>
<dbReference type="GO" id="GO:0005886">
    <property type="term" value="C:plasma membrane"/>
    <property type="evidence" value="ECO:0007669"/>
    <property type="project" value="UniProtKB-SubCell"/>
</dbReference>
<dbReference type="InterPro" id="IPR052027">
    <property type="entry name" value="PspC"/>
</dbReference>
<evidence type="ECO:0000313" key="9">
    <source>
        <dbReference type="EMBL" id="EKU93287.1"/>
    </source>
</evidence>
<evidence type="ECO:0000256" key="3">
    <source>
        <dbReference type="ARBA" id="ARBA00022692"/>
    </source>
</evidence>
<evidence type="ECO:0000256" key="7">
    <source>
        <dbReference type="SAM" id="Phobius"/>
    </source>
</evidence>
<comment type="caution">
    <text evidence="9">The sequence shown here is derived from an EMBL/GenBank/DDBJ whole genome shotgun (WGS) entry which is preliminary data.</text>
</comment>
<evidence type="ECO:0000256" key="1">
    <source>
        <dbReference type="ARBA" id="ARBA00004162"/>
    </source>
</evidence>
<comment type="subcellular location">
    <subcellularLocation>
        <location evidence="1">Cell membrane</location>
        <topology evidence="1">Single-pass membrane protein</topology>
    </subcellularLocation>
</comment>
<dbReference type="PANTHER" id="PTHR33885">
    <property type="entry name" value="PHAGE SHOCK PROTEIN C"/>
    <property type="match status" value="1"/>
</dbReference>
<dbReference type="HOGENOM" id="CLU_143433_0_1_9"/>
<feature type="domain" description="Phage shock protein PspC N-terminal" evidence="8">
    <location>
        <begin position="2"/>
        <end position="60"/>
    </location>
</feature>
<keyword evidence="5 7" id="KW-0472">Membrane</keyword>
<gene>
    <name evidence="9" type="ORF">HMPREF9698_01448</name>
</gene>
<keyword evidence="2" id="KW-1003">Cell membrane</keyword>
<dbReference type="PATRIC" id="fig|883081.3.peg.1286"/>
<name>K9EQU5_9LACT</name>
<organism evidence="9 10">
    <name type="scientific">Alloiococcus otitis ATCC 51267</name>
    <dbReference type="NCBI Taxonomy" id="883081"/>
    <lineage>
        <taxon>Bacteria</taxon>
        <taxon>Bacillati</taxon>
        <taxon>Bacillota</taxon>
        <taxon>Bacilli</taxon>
        <taxon>Lactobacillales</taxon>
        <taxon>Carnobacteriaceae</taxon>
        <taxon>Alloiococcus</taxon>
    </lineage>
</organism>
<dbReference type="Proteomes" id="UP000009875">
    <property type="component" value="Unassembled WGS sequence"/>
</dbReference>
<feature type="transmembrane region" description="Helical" evidence="7">
    <location>
        <begin position="12"/>
        <end position="30"/>
    </location>
</feature>
<protein>
    <recommendedName>
        <fullName evidence="8">Phage shock protein PspC N-terminal domain-containing protein</fullName>
    </recommendedName>
</protein>
<dbReference type="STRING" id="883081.HMPREF9698_01448"/>
<keyword evidence="4 7" id="KW-1133">Transmembrane helix</keyword>
<evidence type="ECO:0000256" key="6">
    <source>
        <dbReference type="SAM" id="MobiDB-lite"/>
    </source>
</evidence>
<keyword evidence="3 7" id="KW-0812">Transmembrane</keyword>
<dbReference type="PANTHER" id="PTHR33885:SF3">
    <property type="entry name" value="PHAGE SHOCK PROTEIN C"/>
    <property type="match status" value="1"/>
</dbReference>
<dbReference type="RefSeq" id="WP_003778564.1">
    <property type="nucleotide sequence ID" value="NZ_JH992960.1"/>
</dbReference>
<sequence>MKKLQKSKDNEILFGVLGGIAEYFGIDPVLVRVIFFVLAVGSMGTFILIYIALAIIMPDEPEEVTFRKRREKIRQEFDKVNRSGYKSKERKQAEDVEEVDEDDWSDF</sequence>
<feature type="compositionally biased region" description="Acidic residues" evidence="6">
    <location>
        <begin position="95"/>
        <end position="107"/>
    </location>
</feature>
<dbReference type="AlphaFoldDB" id="K9EQU5"/>
<proteinExistence type="predicted"/>
<accession>K9EQU5</accession>
<evidence type="ECO:0000259" key="8">
    <source>
        <dbReference type="Pfam" id="PF04024"/>
    </source>
</evidence>
<feature type="region of interest" description="Disordered" evidence="6">
    <location>
        <begin position="84"/>
        <end position="107"/>
    </location>
</feature>
<evidence type="ECO:0000313" key="10">
    <source>
        <dbReference type="Proteomes" id="UP000009875"/>
    </source>
</evidence>
<evidence type="ECO:0000256" key="4">
    <source>
        <dbReference type="ARBA" id="ARBA00022989"/>
    </source>
</evidence>
<dbReference type="EMBL" id="AGXA01000022">
    <property type="protein sequence ID" value="EKU93287.1"/>
    <property type="molecule type" value="Genomic_DNA"/>
</dbReference>
<evidence type="ECO:0000256" key="5">
    <source>
        <dbReference type="ARBA" id="ARBA00023136"/>
    </source>
</evidence>
<reference evidence="9 10" key="1">
    <citation type="submission" date="2012-09" db="EMBL/GenBank/DDBJ databases">
        <title>The Genome Sequence of Alloiococcus otitis ATCC 51267.</title>
        <authorList>
            <consortium name="The Broad Institute Genome Sequencing Platform"/>
            <person name="Earl A."/>
            <person name="Ward D."/>
            <person name="Feldgarden M."/>
            <person name="Gevers D."/>
            <person name="Huys G."/>
            <person name="Walker B."/>
            <person name="Young S.K."/>
            <person name="Zeng Q."/>
            <person name="Gargeya S."/>
            <person name="Fitzgerald M."/>
            <person name="Haas B."/>
            <person name="Abouelleil A."/>
            <person name="Alvarado L."/>
            <person name="Arachchi H.M."/>
            <person name="Berlin A.M."/>
            <person name="Chapman S.B."/>
            <person name="Goldberg J."/>
            <person name="Griggs A."/>
            <person name="Gujja S."/>
            <person name="Hansen M."/>
            <person name="Howarth C."/>
            <person name="Imamovic A."/>
            <person name="Larimer J."/>
            <person name="McCowen C."/>
            <person name="Montmayeur A."/>
            <person name="Murphy C."/>
            <person name="Neiman D."/>
            <person name="Pearson M."/>
            <person name="Priest M."/>
            <person name="Roberts A."/>
            <person name="Saif S."/>
            <person name="Shea T."/>
            <person name="Sisk P."/>
            <person name="Sykes S."/>
            <person name="Wortman J."/>
            <person name="Nusbaum C."/>
            <person name="Birren B."/>
        </authorList>
    </citation>
    <scope>NUCLEOTIDE SEQUENCE [LARGE SCALE GENOMIC DNA]</scope>
    <source>
        <strain evidence="9 10">ATCC 51267</strain>
    </source>
</reference>
<keyword evidence="10" id="KW-1185">Reference proteome</keyword>
<dbReference type="Pfam" id="PF04024">
    <property type="entry name" value="PspC"/>
    <property type="match status" value="1"/>
</dbReference>
<evidence type="ECO:0000256" key="2">
    <source>
        <dbReference type="ARBA" id="ARBA00022475"/>
    </source>
</evidence>
<feature type="compositionally biased region" description="Basic and acidic residues" evidence="6">
    <location>
        <begin position="84"/>
        <end position="94"/>
    </location>
</feature>